<reference evidence="3" key="1">
    <citation type="submission" date="2025-08" db="UniProtKB">
        <authorList>
            <consortium name="RefSeq"/>
        </authorList>
    </citation>
    <scope>IDENTIFICATION</scope>
</reference>
<keyword evidence="2" id="KW-1185">Reference proteome</keyword>
<organism evidence="2 3">
    <name type="scientific">Elaeis guineensis var. tenera</name>
    <name type="common">Oil palm</name>
    <dbReference type="NCBI Taxonomy" id="51953"/>
    <lineage>
        <taxon>Eukaryota</taxon>
        <taxon>Viridiplantae</taxon>
        <taxon>Streptophyta</taxon>
        <taxon>Embryophyta</taxon>
        <taxon>Tracheophyta</taxon>
        <taxon>Spermatophyta</taxon>
        <taxon>Magnoliopsida</taxon>
        <taxon>Liliopsida</taxon>
        <taxon>Arecaceae</taxon>
        <taxon>Arecoideae</taxon>
        <taxon>Cocoseae</taxon>
        <taxon>Elaeidinae</taxon>
        <taxon>Elaeis</taxon>
    </lineage>
</organism>
<dbReference type="KEGG" id="egu:105050527"/>
<feature type="compositionally biased region" description="Basic and acidic residues" evidence="1">
    <location>
        <begin position="117"/>
        <end position="137"/>
    </location>
</feature>
<evidence type="ECO:0000256" key="1">
    <source>
        <dbReference type="SAM" id="MobiDB-lite"/>
    </source>
</evidence>
<dbReference type="PANTHER" id="PTHR34572">
    <property type="entry name" value="GOLGIN FAMILY A PROTEIN"/>
    <property type="match status" value="1"/>
</dbReference>
<dbReference type="InParanoid" id="A0A6I9RMM5"/>
<feature type="compositionally biased region" description="Basic and acidic residues" evidence="1">
    <location>
        <begin position="212"/>
        <end position="230"/>
    </location>
</feature>
<name>A0A6I9RMM5_ELAGV</name>
<dbReference type="OrthoDB" id="2020529at2759"/>
<proteinExistence type="predicted"/>
<sequence length="244" mass="25838">MEGVGARLGRSSTRYGPATVFSGPVRKWKKKWVPLSNPNSNASSNAALNGGGATNNNHSHLLLYKWTPISSQANGGATTAAASAMGKDVSAATAVPAAQPEEPPRRKFRYVPISVIEEQKQEAAVKSEEENKPRDADASAQPVQANQSDGKPDMNDASMEEAQATGKDQAPAENKGTDLNLSLGLNAPDDDGESDTKPAEQGDGTGKLHRVKSGEDVEMKSATDSETENKLKRKAVTPDLEMRV</sequence>
<accession>A0A6I9RMM5</accession>
<dbReference type="Proteomes" id="UP000504607">
    <property type="component" value="Chromosome 8"/>
</dbReference>
<dbReference type="GeneID" id="105050527"/>
<feature type="region of interest" description="Disordered" evidence="1">
    <location>
        <begin position="85"/>
        <end position="244"/>
    </location>
</feature>
<gene>
    <name evidence="3" type="primary">LOC105050527</name>
</gene>
<dbReference type="AlphaFoldDB" id="A0A6I9RMM5"/>
<evidence type="ECO:0000313" key="2">
    <source>
        <dbReference type="Proteomes" id="UP000504607"/>
    </source>
</evidence>
<evidence type="ECO:0000313" key="3">
    <source>
        <dbReference type="RefSeq" id="XP_010928893.1"/>
    </source>
</evidence>
<dbReference type="PANTHER" id="PTHR34572:SF1">
    <property type="entry name" value="GOLGIN FAMILY A PROTEIN"/>
    <property type="match status" value="1"/>
</dbReference>
<dbReference type="RefSeq" id="XP_010928893.1">
    <property type="nucleotide sequence ID" value="XM_010930591.3"/>
</dbReference>
<protein>
    <submittedName>
        <fullName evidence="3">Uncharacterized protein LOC105050527</fullName>
    </submittedName>
</protein>